<dbReference type="KEGG" id="acan:ACA1_169750"/>
<dbReference type="RefSeq" id="XP_004353966.1">
    <property type="nucleotide sequence ID" value="XM_004353914.1"/>
</dbReference>
<evidence type="ECO:0000313" key="3">
    <source>
        <dbReference type="Proteomes" id="UP000011083"/>
    </source>
</evidence>
<feature type="region of interest" description="Disordered" evidence="1">
    <location>
        <begin position="1"/>
        <end position="22"/>
    </location>
</feature>
<dbReference type="AlphaFoldDB" id="L8HG95"/>
<gene>
    <name evidence="2" type="ORF">ACA1_169750</name>
</gene>
<dbReference type="VEuPathDB" id="AmoebaDB:ACA1_169750"/>
<dbReference type="GeneID" id="14925293"/>
<accession>L8HG95</accession>
<feature type="compositionally biased region" description="Low complexity" evidence="1">
    <location>
        <begin position="89"/>
        <end position="102"/>
    </location>
</feature>
<evidence type="ECO:0000313" key="2">
    <source>
        <dbReference type="EMBL" id="ELR24277.1"/>
    </source>
</evidence>
<keyword evidence="3" id="KW-1185">Reference proteome</keyword>
<sequence>MGGTPNDKKKKAKSGEAEEDVRAKRFKAALEQLAAQGTPNKGRGRQRVNGMQKTDALVAAVRKANARQQANRTRPNLARLRTTDRMTAKSSKSSMKSVLSLSGRAARKKKEPKWHIQKESKEPREVPKW</sequence>
<protein>
    <submittedName>
        <fullName evidence="2">Uncharacterized protein</fullName>
    </submittedName>
</protein>
<proteinExistence type="predicted"/>
<reference evidence="2 3" key="1">
    <citation type="journal article" date="2013" name="Genome Biol.">
        <title>Genome of Acanthamoeba castellanii highlights extensive lateral gene transfer and early evolution of tyrosine kinase signaling.</title>
        <authorList>
            <person name="Clarke M."/>
            <person name="Lohan A.J."/>
            <person name="Liu B."/>
            <person name="Lagkouvardos I."/>
            <person name="Roy S."/>
            <person name="Zafar N."/>
            <person name="Bertelli C."/>
            <person name="Schilde C."/>
            <person name="Kianianmomeni A."/>
            <person name="Burglin T.R."/>
            <person name="Frech C."/>
            <person name="Turcotte B."/>
            <person name="Kopec K.O."/>
            <person name="Synnott J.M."/>
            <person name="Choo C."/>
            <person name="Paponov I."/>
            <person name="Finkler A."/>
            <person name="Soon Heng Tan C."/>
            <person name="Hutchins A.P."/>
            <person name="Weinmeier T."/>
            <person name="Rattei T."/>
            <person name="Chu J.S."/>
            <person name="Gimenez G."/>
            <person name="Irimia M."/>
            <person name="Rigden D.J."/>
            <person name="Fitzpatrick D.A."/>
            <person name="Lorenzo-Morales J."/>
            <person name="Bateman A."/>
            <person name="Chiu C.H."/>
            <person name="Tang P."/>
            <person name="Hegemann P."/>
            <person name="Fromm H."/>
            <person name="Raoult D."/>
            <person name="Greub G."/>
            <person name="Miranda-Saavedra D."/>
            <person name="Chen N."/>
            <person name="Nash P."/>
            <person name="Ginger M.L."/>
            <person name="Horn M."/>
            <person name="Schaap P."/>
            <person name="Caler L."/>
            <person name="Loftus B."/>
        </authorList>
    </citation>
    <scope>NUCLEOTIDE SEQUENCE [LARGE SCALE GENOMIC DNA]</scope>
    <source>
        <strain evidence="2 3">Neff</strain>
    </source>
</reference>
<dbReference type="Proteomes" id="UP000011083">
    <property type="component" value="Unassembled WGS sequence"/>
</dbReference>
<feature type="region of interest" description="Disordered" evidence="1">
    <location>
        <begin position="83"/>
        <end position="129"/>
    </location>
</feature>
<name>L8HG95_ACACF</name>
<organism evidence="2 3">
    <name type="scientific">Acanthamoeba castellanii (strain ATCC 30010 / Neff)</name>
    <dbReference type="NCBI Taxonomy" id="1257118"/>
    <lineage>
        <taxon>Eukaryota</taxon>
        <taxon>Amoebozoa</taxon>
        <taxon>Discosea</taxon>
        <taxon>Longamoebia</taxon>
        <taxon>Centramoebida</taxon>
        <taxon>Acanthamoebidae</taxon>
        <taxon>Acanthamoeba</taxon>
    </lineage>
</organism>
<dbReference type="EMBL" id="KB007834">
    <property type="protein sequence ID" value="ELR24277.1"/>
    <property type="molecule type" value="Genomic_DNA"/>
</dbReference>
<feature type="compositionally biased region" description="Basic and acidic residues" evidence="1">
    <location>
        <begin position="113"/>
        <end position="129"/>
    </location>
</feature>
<feature type="compositionally biased region" description="Basic and acidic residues" evidence="1">
    <location>
        <begin position="13"/>
        <end position="22"/>
    </location>
</feature>
<evidence type="ECO:0000256" key="1">
    <source>
        <dbReference type="SAM" id="MobiDB-lite"/>
    </source>
</evidence>